<dbReference type="AlphaFoldDB" id="A0AAE0AL63"/>
<sequence length="166" mass="18383">MATNISCRADSPPCGLIRLDSLPDDHAPLPRVQLMNILLLWLAPGIFDINSGVVYGDRTHTYNAFSQDLHVTLIWEAYGFINGKSRSTIGDGEFIFPHTREENLIQQFATNVTSGWRTGYFNLCLKKCPLASSGLFPGRRLFPKRTLEDALSIGDPSSSAPQARKS</sequence>
<evidence type="ECO:0000313" key="1">
    <source>
        <dbReference type="EMBL" id="KAK3219858.1"/>
    </source>
</evidence>
<reference evidence="1" key="1">
    <citation type="journal article" date="2023" name="Plant J.">
        <title>Genome sequences and population genomics provide insights into the demographic history, inbreeding, and mutation load of two 'living fossil' tree species of Dipteronia.</title>
        <authorList>
            <person name="Feng Y."/>
            <person name="Comes H.P."/>
            <person name="Chen J."/>
            <person name="Zhu S."/>
            <person name="Lu R."/>
            <person name="Zhang X."/>
            <person name="Li P."/>
            <person name="Qiu J."/>
            <person name="Olsen K.M."/>
            <person name="Qiu Y."/>
        </authorList>
    </citation>
    <scope>NUCLEOTIDE SEQUENCE</scope>
    <source>
        <strain evidence="1">NBL</strain>
    </source>
</reference>
<evidence type="ECO:0000313" key="2">
    <source>
        <dbReference type="Proteomes" id="UP001281410"/>
    </source>
</evidence>
<accession>A0AAE0AL63</accession>
<organism evidence="1 2">
    <name type="scientific">Dipteronia sinensis</name>
    <dbReference type="NCBI Taxonomy" id="43782"/>
    <lineage>
        <taxon>Eukaryota</taxon>
        <taxon>Viridiplantae</taxon>
        <taxon>Streptophyta</taxon>
        <taxon>Embryophyta</taxon>
        <taxon>Tracheophyta</taxon>
        <taxon>Spermatophyta</taxon>
        <taxon>Magnoliopsida</taxon>
        <taxon>eudicotyledons</taxon>
        <taxon>Gunneridae</taxon>
        <taxon>Pentapetalae</taxon>
        <taxon>rosids</taxon>
        <taxon>malvids</taxon>
        <taxon>Sapindales</taxon>
        <taxon>Sapindaceae</taxon>
        <taxon>Hippocastanoideae</taxon>
        <taxon>Acereae</taxon>
        <taxon>Dipteronia</taxon>
    </lineage>
</organism>
<proteinExistence type="predicted"/>
<dbReference type="EMBL" id="JANJYJ010000004">
    <property type="protein sequence ID" value="KAK3219858.1"/>
    <property type="molecule type" value="Genomic_DNA"/>
</dbReference>
<comment type="caution">
    <text evidence="1">The sequence shown here is derived from an EMBL/GenBank/DDBJ whole genome shotgun (WGS) entry which is preliminary data.</text>
</comment>
<dbReference type="Proteomes" id="UP001281410">
    <property type="component" value="Unassembled WGS sequence"/>
</dbReference>
<gene>
    <name evidence="1" type="ORF">Dsin_013828</name>
</gene>
<name>A0AAE0AL63_9ROSI</name>
<protein>
    <submittedName>
        <fullName evidence="1">Uncharacterized protein</fullName>
    </submittedName>
</protein>
<keyword evidence="2" id="KW-1185">Reference proteome</keyword>